<dbReference type="GeneID" id="96749763"/>
<proteinExistence type="predicted"/>
<reference evidence="1 2" key="1">
    <citation type="submission" date="2019-10" db="EMBL/GenBank/DDBJ databases">
        <title>Whole genome shotgun sequence of Streptomyces angustmyceticus NBRC 3934.</title>
        <authorList>
            <person name="Hosoyama A."/>
            <person name="Ichikawa N."/>
            <person name="Kimura A."/>
            <person name="Kitahashi Y."/>
            <person name="Komaki H."/>
            <person name="Uohara A."/>
        </authorList>
    </citation>
    <scope>NUCLEOTIDE SEQUENCE [LARGE SCALE GENOMIC DNA]</scope>
    <source>
        <strain evidence="1 2">NBRC 3934</strain>
    </source>
</reference>
<protein>
    <submittedName>
        <fullName evidence="1">Uncharacterized protein</fullName>
    </submittedName>
</protein>
<evidence type="ECO:0000313" key="1">
    <source>
        <dbReference type="EMBL" id="GES27840.1"/>
    </source>
</evidence>
<sequence>MTIPETPKKPREFVEAMIRSAIEADLLVDERINDRWLREAHTHGAVNGYVAALALEMLRRHAPKAAEELAEHLHDTLVRGDLAGPTYRIATALSFDPDQWIAEFNERATRRRESRAAELDAHSNAQ</sequence>
<accession>A0A5J4L8N3</accession>
<organism evidence="1 2">
    <name type="scientific">Streptomyces angustmyceticus</name>
    <dbReference type="NCBI Taxonomy" id="285578"/>
    <lineage>
        <taxon>Bacteria</taxon>
        <taxon>Bacillati</taxon>
        <taxon>Actinomycetota</taxon>
        <taxon>Actinomycetes</taxon>
        <taxon>Kitasatosporales</taxon>
        <taxon>Streptomycetaceae</taxon>
        <taxon>Streptomyces</taxon>
    </lineage>
</organism>
<keyword evidence="2" id="KW-1185">Reference proteome</keyword>
<dbReference type="Proteomes" id="UP000325598">
    <property type="component" value="Unassembled WGS sequence"/>
</dbReference>
<gene>
    <name evidence="1" type="ORF">San01_03270</name>
</gene>
<comment type="caution">
    <text evidence="1">The sequence shown here is derived from an EMBL/GenBank/DDBJ whole genome shotgun (WGS) entry which is preliminary data.</text>
</comment>
<dbReference type="EMBL" id="BLAG01000004">
    <property type="protein sequence ID" value="GES27840.1"/>
    <property type="molecule type" value="Genomic_DNA"/>
</dbReference>
<evidence type="ECO:0000313" key="2">
    <source>
        <dbReference type="Proteomes" id="UP000325598"/>
    </source>
</evidence>
<name>A0A5J4L8N3_9ACTN</name>
<dbReference type="AlphaFoldDB" id="A0A5J4L8N3"/>
<dbReference type="RefSeq" id="WP_086717178.1">
    <property type="nucleotide sequence ID" value="NZ_BLAG01000004.1"/>
</dbReference>